<evidence type="ECO:0000313" key="1">
    <source>
        <dbReference type="EMBL" id="XBO41623.1"/>
    </source>
</evidence>
<gene>
    <name evidence="1" type="ORF">ABEG18_12955</name>
</gene>
<dbReference type="EMBL" id="CP157484">
    <property type="protein sequence ID" value="XBO41623.1"/>
    <property type="molecule type" value="Genomic_DNA"/>
</dbReference>
<accession>A0AAU7JMI6</accession>
<sequence>MLTQIDYLVRANEVWRESFAVQSGDPPEAVDLTGSAFRAQLRSSEGALLVVLDASTGNGRLQISDPPTDGMVSWNVPVSVLQNLEPGDYVYDVVWTDAGGVPDTIMAGVVTIERGITR</sequence>
<name>A0AAU7JMI6_9HYPH</name>
<proteinExistence type="predicted"/>
<reference evidence="1" key="1">
    <citation type="submission" date="2024-05" db="EMBL/GenBank/DDBJ databases">
        <authorList>
            <person name="Kim S."/>
            <person name="Heo J."/>
            <person name="Choi H."/>
            <person name="Choi Y."/>
            <person name="Kwon S.-W."/>
            <person name="Kim Y."/>
        </authorList>
    </citation>
    <scope>NUCLEOTIDE SEQUENCE</scope>
    <source>
        <strain evidence="1">KACC 23698</strain>
    </source>
</reference>
<protein>
    <recommendedName>
        <fullName evidence="2">Copper resistance protein CopC</fullName>
    </recommendedName>
</protein>
<dbReference type="AlphaFoldDB" id="A0AAU7JMI6"/>
<dbReference type="RefSeq" id="WP_406858477.1">
    <property type="nucleotide sequence ID" value="NZ_CP157484.1"/>
</dbReference>
<evidence type="ECO:0008006" key="2">
    <source>
        <dbReference type="Google" id="ProtNLM"/>
    </source>
</evidence>
<organism evidence="1">
    <name type="scientific">Alsobacter sp. KACC 23698</name>
    <dbReference type="NCBI Taxonomy" id="3149229"/>
    <lineage>
        <taxon>Bacteria</taxon>
        <taxon>Pseudomonadati</taxon>
        <taxon>Pseudomonadota</taxon>
        <taxon>Alphaproteobacteria</taxon>
        <taxon>Hyphomicrobiales</taxon>
        <taxon>Alsobacteraceae</taxon>
        <taxon>Alsobacter</taxon>
    </lineage>
</organism>